<accession>A0ABY7RJP0</accession>
<organism evidence="2 3">
    <name type="scientific">Neisseria lisongii</name>
    <dbReference type="NCBI Taxonomy" id="2912188"/>
    <lineage>
        <taxon>Bacteria</taxon>
        <taxon>Pseudomonadati</taxon>
        <taxon>Pseudomonadota</taxon>
        <taxon>Betaproteobacteria</taxon>
        <taxon>Neisseriales</taxon>
        <taxon>Neisseriaceae</taxon>
        <taxon>Neisseria</taxon>
    </lineage>
</organism>
<sequence>MKKLLTACAVLALTPAAWADGVALVQKMYQEARHNDGTSVVKKHADGALKKLIVRSEKSGELCVDADPMWNNQDPETAAKVSVSALGGNKVRASFVQYGERQNIVYTVNCSAAACKVSNVGRLKQTLAACR</sequence>
<evidence type="ECO:0000313" key="3">
    <source>
        <dbReference type="Proteomes" id="UP001221268"/>
    </source>
</evidence>
<feature type="chain" id="PRO_5045426397" evidence="1">
    <location>
        <begin position="20"/>
        <end position="131"/>
    </location>
</feature>
<keyword evidence="1" id="KW-0732">Signal</keyword>
<dbReference type="Proteomes" id="UP001221268">
    <property type="component" value="Chromosome"/>
</dbReference>
<keyword evidence="3" id="KW-1185">Reference proteome</keyword>
<reference evidence="2 3" key="1">
    <citation type="submission" date="2023-01" db="EMBL/GenBank/DDBJ databases">
        <authorList>
            <person name="Yang C."/>
        </authorList>
    </citation>
    <scope>NUCLEOTIDE SEQUENCE [LARGE SCALE GENOMIC DNA]</scope>
    <source>
        <strain evidence="2 3">ZJ106</strain>
    </source>
</reference>
<protein>
    <submittedName>
        <fullName evidence="2">Uncharacterized protein</fullName>
    </submittedName>
</protein>
<proteinExistence type="predicted"/>
<gene>
    <name evidence="2" type="ORF">PJU73_06460</name>
</gene>
<evidence type="ECO:0000313" key="2">
    <source>
        <dbReference type="EMBL" id="WCL71001.1"/>
    </source>
</evidence>
<feature type="signal peptide" evidence="1">
    <location>
        <begin position="1"/>
        <end position="19"/>
    </location>
</feature>
<evidence type="ECO:0000256" key="1">
    <source>
        <dbReference type="SAM" id="SignalP"/>
    </source>
</evidence>
<name>A0ABY7RJP0_9NEIS</name>
<dbReference type="RefSeq" id="WP_237091541.1">
    <property type="nucleotide sequence ID" value="NZ_CP116766.1"/>
</dbReference>
<dbReference type="EMBL" id="CP116766">
    <property type="protein sequence ID" value="WCL71001.1"/>
    <property type="molecule type" value="Genomic_DNA"/>
</dbReference>